<proteinExistence type="predicted"/>
<dbReference type="Pfam" id="PF12833">
    <property type="entry name" value="HTH_18"/>
    <property type="match status" value="1"/>
</dbReference>
<keyword evidence="6" id="KW-1185">Reference proteome</keyword>
<evidence type="ECO:0000256" key="1">
    <source>
        <dbReference type="ARBA" id="ARBA00023015"/>
    </source>
</evidence>
<dbReference type="EMBL" id="CP079216">
    <property type="protein sequence ID" value="QXT63306.1"/>
    <property type="molecule type" value="Genomic_DNA"/>
</dbReference>
<sequence>MTEFWRSTALTHLEARRSCQENTCYRVHTHDALSIGVIDAGDSLLAGPLDGTIPLEAGDIVVIPAGQAHACNPDRSRWLHRMVHLDQSWGASLLPDPDHSPLFDGISVFRRPGLHALLTALTDAVFADPSEDRLAQLFRDALTGLEQAAPVYRVTAEVDPELLEELRPVLSRLLMEEVNPSLDELASSLDMTKFQLIRAVRRTTGLPPLAWRQNARIVRARHLLREGRSIADTANDMGFVDQSHFHRVFRAHVATSPGEYRR</sequence>
<organism evidence="5 6">
    <name type="scientific">Tessaracoccus palaemonis</name>
    <dbReference type="NCBI Taxonomy" id="2829499"/>
    <lineage>
        <taxon>Bacteria</taxon>
        <taxon>Bacillati</taxon>
        <taxon>Actinomycetota</taxon>
        <taxon>Actinomycetes</taxon>
        <taxon>Propionibacteriales</taxon>
        <taxon>Propionibacteriaceae</taxon>
        <taxon>Tessaracoccus</taxon>
    </lineage>
</organism>
<evidence type="ECO:0000259" key="4">
    <source>
        <dbReference type="PROSITE" id="PS01124"/>
    </source>
</evidence>
<keyword evidence="2" id="KW-0238">DNA-binding</keyword>
<dbReference type="InterPro" id="IPR018060">
    <property type="entry name" value="HTH_AraC"/>
</dbReference>
<dbReference type="SMART" id="SM00342">
    <property type="entry name" value="HTH_ARAC"/>
    <property type="match status" value="1"/>
</dbReference>
<name>A0ABX8SIV1_9ACTN</name>
<dbReference type="InterPro" id="IPR018062">
    <property type="entry name" value="HTH_AraC-typ_CS"/>
</dbReference>
<dbReference type="InterPro" id="IPR003313">
    <property type="entry name" value="AraC-bd"/>
</dbReference>
<dbReference type="Proteomes" id="UP000824504">
    <property type="component" value="Chromosome"/>
</dbReference>
<accession>A0ABX8SIV1</accession>
<keyword evidence="1" id="KW-0805">Transcription regulation</keyword>
<dbReference type="Pfam" id="PF02311">
    <property type="entry name" value="AraC_binding"/>
    <property type="match status" value="1"/>
</dbReference>
<protein>
    <submittedName>
        <fullName evidence="5">AraC family transcriptional regulator</fullName>
    </submittedName>
</protein>
<dbReference type="RefSeq" id="WP_219083078.1">
    <property type="nucleotide sequence ID" value="NZ_CP079216.1"/>
</dbReference>
<evidence type="ECO:0000256" key="2">
    <source>
        <dbReference type="ARBA" id="ARBA00023125"/>
    </source>
</evidence>
<keyword evidence="3" id="KW-0804">Transcription</keyword>
<dbReference type="PANTHER" id="PTHR46796">
    <property type="entry name" value="HTH-TYPE TRANSCRIPTIONAL ACTIVATOR RHAS-RELATED"/>
    <property type="match status" value="1"/>
</dbReference>
<evidence type="ECO:0000313" key="5">
    <source>
        <dbReference type="EMBL" id="QXT63306.1"/>
    </source>
</evidence>
<gene>
    <name evidence="5" type="ORF">KDB89_02135</name>
</gene>
<dbReference type="PROSITE" id="PS00041">
    <property type="entry name" value="HTH_ARAC_FAMILY_1"/>
    <property type="match status" value="1"/>
</dbReference>
<reference evidence="5 6" key="1">
    <citation type="submission" date="2021-07" db="EMBL/GenBank/DDBJ databases">
        <title>complete genome sequencing of Tessaracoccus sp.J1M15.</title>
        <authorList>
            <person name="Bae J.-W."/>
            <person name="Kim D.-y."/>
        </authorList>
    </citation>
    <scope>NUCLEOTIDE SEQUENCE [LARGE SCALE GENOMIC DNA]</scope>
    <source>
        <strain evidence="5 6">J1M15</strain>
    </source>
</reference>
<dbReference type="InterPro" id="IPR050204">
    <property type="entry name" value="AraC_XylS_family_regulators"/>
</dbReference>
<evidence type="ECO:0000313" key="6">
    <source>
        <dbReference type="Proteomes" id="UP000824504"/>
    </source>
</evidence>
<dbReference type="PROSITE" id="PS01124">
    <property type="entry name" value="HTH_ARAC_FAMILY_2"/>
    <property type="match status" value="1"/>
</dbReference>
<feature type="domain" description="HTH araC/xylS-type" evidence="4">
    <location>
        <begin position="164"/>
        <end position="262"/>
    </location>
</feature>
<dbReference type="PANTHER" id="PTHR46796:SF2">
    <property type="entry name" value="TRANSCRIPTIONAL REGULATORY PROTEIN"/>
    <property type="match status" value="1"/>
</dbReference>
<evidence type="ECO:0000256" key="3">
    <source>
        <dbReference type="ARBA" id="ARBA00023163"/>
    </source>
</evidence>